<evidence type="ECO:0000313" key="4">
    <source>
        <dbReference type="Proteomes" id="UP001500133"/>
    </source>
</evidence>
<comment type="similarity">
    <text evidence="1">Belongs to the UbiJ family.</text>
</comment>
<dbReference type="EMBL" id="BAAAZT010000073">
    <property type="protein sequence ID" value="GAA3907518.1"/>
    <property type="molecule type" value="Genomic_DNA"/>
</dbReference>
<feature type="domain" description="SCP2" evidence="2">
    <location>
        <begin position="22"/>
        <end position="124"/>
    </location>
</feature>
<evidence type="ECO:0000256" key="1">
    <source>
        <dbReference type="HAMAP-Rule" id="MF_02215"/>
    </source>
</evidence>
<keyword evidence="1" id="KW-0963">Cytoplasm</keyword>
<organism evidence="3 4">
    <name type="scientific">Halomonas cibimaris</name>
    <dbReference type="NCBI Taxonomy" id="657012"/>
    <lineage>
        <taxon>Bacteria</taxon>
        <taxon>Pseudomonadati</taxon>
        <taxon>Pseudomonadota</taxon>
        <taxon>Gammaproteobacteria</taxon>
        <taxon>Oceanospirillales</taxon>
        <taxon>Halomonadaceae</taxon>
        <taxon>Halomonas</taxon>
    </lineage>
</organism>
<dbReference type="Pfam" id="PF02036">
    <property type="entry name" value="SCP2"/>
    <property type="match status" value="1"/>
</dbReference>
<keyword evidence="1" id="KW-0831">Ubiquinone biosynthesis</keyword>
<gene>
    <name evidence="1" type="primary">ubiJ</name>
    <name evidence="3" type="ORF">GCM10022228_17280</name>
</gene>
<proteinExistence type="inferred from homology"/>
<reference evidence="4" key="1">
    <citation type="journal article" date="2019" name="Int. J. Syst. Evol. Microbiol.">
        <title>The Global Catalogue of Microorganisms (GCM) 10K type strain sequencing project: providing services to taxonomists for standard genome sequencing and annotation.</title>
        <authorList>
            <consortium name="The Broad Institute Genomics Platform"/>
            <consortium name="The Broad Institute Genome Sequencing Center for Infectious Disease"/>
            <person name="Wu L."/>
            <person name="Ma J."/>
        </authorList>
    </citation>
    <scope>NUCLEOTIDE SEQUENCE [LARGE SCALE GENOMIC DNA]</scope>
    <source>
        <strain evidence="4">JCM 16914</strain>
    </source>
</reference>
<keyword evidence="4" id="KW-1185">Reference proteome</keyword>
<protein>
    <recommendedName>
        <fullName evidence="1">Ubiquinone biosynthesis accessory factor UbiJ</fullName>
    </recommendedName>
</protein>
<evidence type="ECO:0000259" key="2">
    <source>
        <dbReference type="Pfam" id="PF02036"/>
    </source>
</evidence>
<comment type="subcellular location">
    <subcellularLocation>
        <location evidence="1">Cytoplasm</location>
    </subcellularLocation>
</comment>
<dbReference type="InterPro" id="IPR003033">
    <property type="entry name" value="SCP2_sterol-bd_dom"/>
</dbReference>
<comment type="pathway">
    <text evidence="1">Cofactor biosynthesis; ubiquinone biosynthesis.</text>
</comment>
<dbReference type="Proteomes" id="UP001500133">
    <property type="component" value="Unassembled WGS sequence"/>
</dbReference>
<dbReference type="PANTHER" id="PTHR38693:SF1">
    <property type="entry name" value="UBIQUINONE BIOSYNTHESIS ACCESSORY FACTOR UBIJ"/>
    <property type="match status" value="1"/>
</dbReference>
<name>A0ABP7LUZ6_9GAMM</name>
<evidence type="ECO:0000313" key="3">
    <source>
        <dbReference type="EMBL" id="GAA3907518.1"/>
    </source>
</evidence>
<accession>A0ABP7LUZ6</accession>
<dbReference type="PANTHER" id="PTHR38693">
    <property type="entry name" value="UBIQUINONE BIOSYNTHESIS PROTEIN UBIJ"/>
    <property type="match status" value="1"/>
</dbReference>
<comment type="caution">
    <text evidence="3">The sequence shown here is derived from an EMBL/GenBank/DDBJ whole genome shotgun (WGS) entry which is preliminary data.</text>
</comment>
<sequence length="221" mass="24414">MTRPSNMTATPALMLAGIERAINALLARDPAAPGRLEALAGSRLLVRLEQPRLALMLHFHRAGIDLAHASDDADCEASADAVVELTPETLSRWAGGESLERLMFSGRLSLRGRTHLLEAAQALFTDLDIDWEGELAGLLGDTPAHSLAEGLRRVARFGLRAKDELLADVAEYVFEEARLLPGRRQREVLRDHLTELDVATDRLEARFARLQRLLAEREGRV</sequence>
<dbReference type="HAMAP" id="MF_02215">
    <property type="entry name" value="UbiJ"/>
    <property type="match status" value="1"/>
</dbReference>
<dbReference type="InterPro" id="IPR038989">
    <property type="entry name" value="UbiJ"/>
</dbReference>
<comment type="function">
    <text evidence="1">Required for ubiquinone (coenzyme Q) biosynthesis. Binds hydrophobic ubiquinone biosynthetic intermediates via its SCP2 domain and is essential for the stability of the Ubi complex. May constitute a docking platform where Ubi enzymes assemble and access their SCP2-bound polyprenyl substrates.</text>
</comment>